<dbReference type="InterPro" id="IPR007320">
    <property type="entry name" value="PDCD2_C"/>
</dbReference>
<dbReference type="GO" id="GO:0005737">
    <property type="term" value="C:cytoplasm"/>
    <property type="evidence" value="ECO:0007669"/>
    <property type="project" value="InterPro"/>
</dbReference>
<evidence type="ECO:0000256" key="1">
    <source>
        <dbReference type="SAM" id="MobiDB-lite"/>
    </source>
</evidence>
<dbReference type="EnsemblPlants" id="TuG1812G0200005687.01.T04">
    <property type="protein sequence ID" value="TuG1812G0200005687.01.T04"/>
    <property type="gene ID" value="TuG1812G0200005687.01"/>
</dbReference>
<feature type="region of interest" description="Disordered" evidence="1">
    <location>
        <begin position="1"/>
        <end position="49"/>
    </location>
</feature>
<name>A0A8R7TN56_TRIUA</name>
<gene>
    <name evidence="3" type="primary">LOC125534368</name>
</gene>
<evidence type="ECO:0000313" key="3">
    <source>
        <dbReference type="EnsemblPlants" id="TuG1812G0200005687.01.T04"/>
    </source>
</evidence>
<dbReference type="KEGG" id="tua:125534367"/>
<dbReference type="Gramene" id="TuG1812G0200005687.01.T04">
    <property type="protein sequence ID" value="TuG1812G0200005687.01.T04"/>
    <property type="gene ID" value="TuG1812G0200005687.01"/>
</dbReference>
<dbReference type="AlphaFoldDB" id="A0A8R7TN56"/>
<feature type="compositionally biased region" description="Polar residues" evidence="1">
    <location>
        <begin position="20"/>
        <end position="29"/>
    </location>
</feature>
<dbReference type="PANTHER" id="PTHR47762:SF2">
    <property type="entry name" value="OS04G0640800 PROTEIN"/>
    <property type="match status" value="1"/>
</dbReference>
<feature type="domain" description="Programmed cell death protein 2 C-terminal" evidence="2">
    <location>
        <begin position="152"/>
        <end position="266"/>
    </location>
</feature>
<proteinExistence type="predicted"/>
<dbReference type="PANTHER" id="PTHR47762">
    <property type="entry name" value="OSJNBB0079B02.4 PROTEIN"/>
    <property type="match status" value="1"/>
</dbReference>
<reference evidence="4" key="1">
    <citation type="journal article" date="2013" name="Nature">
        <title>Draft genome of the wheat A-genome progenitor Triticum urartu.</title>
        <authorList>
            <person name="Ling H.Q."/>
            <person name="Zhao S."/>
            <person name="Liu D."/>
            <person name="Wang J."/>
            <person name="Sun H."/>
            <person name="Zhang C."/>
            <person name="Fan H."/>
            <person name="Li D."/>
            <person name="Dong L."/>
            <person name="Tao Y."/>
            <person name="Gao C."/>
            <person name="Wu H."/>
            <person name="Li Y."/>
            <person name="Cui Y."/>
            <person name="Guo X."/>
            <person name="Zheng S."/>
            <person name="Wang B."/>
            <person name="Yu K."/>
            <person name="Liang Q."/>
            <person name="Yang W."/>
            <person name="Lou X."/>
            <person name="Chen J."/>
            <person name="Feng M."/>
            <person name="Jian J."/>
            <person name="Zhang X."/>
            <person name="Luo G."/>
            <person name="Jiang Y."/>
            <person name="Liu J."/>
            <person name="Wang Z."/>
            <person name="Sha Y."/>
            <person name="Zhang B."/>
            <person name="Wu H."/>
            <person name="Tang D."/>
            <person name="Shen Q."/>
            <person name="Xue P."/>
            <person name="Zou S."/>
            <person name="Wang X."/>
            <person name="Liu X."/>
            <person name="Wang F."/>
            <person name="Yang Y."/>
            <person name="An X."/>
            <person name="Dong Z."/>
            <person name="Zhang K."/>
            <person name="Zhang X."/>
            <person name="Luo M.C."/>
            <person name="Dvorak J."/>
            <person name="Tong Y."/>
            <person name="Wang J."/>
            <person name="Yang H."/>
            <person name="Li Z."/>
            <person name="Wang D."/>
            <person name="Zhang A."/>
            <person name="Wang J."/>
        </authorList>
    </citation>
    <scope>NUCLEOTIDE SEQUENCE</scope>
    <source>
        <strain evidence="4">cv. G1812</strain>
    </source>
</reference>
<dbReference type="OrthoDB" id="366284at2759"/>
<reference evidence="3" key="3">
    <citation type="submission" date="2022-06" db="UniProtKB">
        <authorList>
            <consortium name="EnsemblPlants"/>
        </authorList>
    </citation>
    <scope>IDENTIFICATION</scope>
</reference>
<reference evidence="3" key="2">
    <citation type="submission" date="2018-03" db="EMBL/GenBank/DDBJ databases">
        <title>The Triticum urartu genome reveals the dynamic nature of wheat genome evolution.</title>
        <authorList>
            <person name="Ling H."/>
            <person name="Ma B."/>
            <person name="Shi X."/>
            <person name="Liu H."/>
            <person name="Dong L."/>
            <person name="Sun H."/>
            <person name="Cao Y."/>
            <person name="Gao Q."/>
            <person name="Zheng S."/>
            <person name="Li Y."/>
            <person name="Yu Y."/>
            <person name="Du H."/>
            <person name="Qi M."/>
            <person name="Li Y."/>
            <person name="Yu H."/>
            <person name="Cui Y."/>
            <person name="Wang N."/>
            <person name="Chen C."/>
            <person name="Wu H."/>
            <person name="Zhao Y."/>
            <person name="Zhang J."/>
            <person name="Li Y."/>
            <person name="Zhou W."/>
            <person name="Zhang B."/>
            <person name="Hu W."/>
            <person name="Eijk M."/>
            <person name="Tang J."/>
            <person name="Witsenboer H."/>
            <person name="Zhao S."/>
            <person name="Li Z."/>
            <person name="Zhang A."/>
            <person name="Wang D."/>
            <person name="Liang C."/>
        </authorList>
    </citation>
    <scope>NUCLEOTIDE SEQUENCE [LARGE SCALE GENOMIC DNA]</scope>
    <source>
        <strain evidence="3">cv. G1812</strain>
    </source>
</reference>
<dbReference type="Proteomes" id="UP000015106">
    <property type="component" value="Chromosome 2"/>
</dbReference>
<accession>A0A8R7TN56</accession>
<sequence>MQSNDNGDGSVQSKEKVCSNEPTPSCSVGKNNEEENKSSNTNDDDFDLDALAAALEQAATVASNTKKKSKSKRANNVPRKCAVVKEKVNDLSIPVLPCFYIYYDKEQSRGKTSVGSSSYEKLLAEEVMDMGNDEEEKWEGEKYEYDSAPGADRTFLKFKKRLDAYPQQCFRYSCGGSPLLPTTNSQDVGTCKLCGSRRQYELQLMSPLSYFLDQAGDGSSNCAPNAWTWLTLVIYTCSKSCCPSSCCGKQGNCCWGVVEEEIMMQEDEACNA</sequence>
<feature type="compositionally biased region" description="Polar residues" evidence="1">
    <location>
        <begin position="1"/>
        <end position="12"/>
    </location>
</feature>
<evidence type="ECO:0000259" key="2">
    <source>
        <dbReference type="Pfam" id="PF04194"/>
    </source>
</evidence>
<dbReference type="Pfam" id="PF04194">
    <property type="entry name" value="PDCD2_C"/>
    <property type="match status" value="1"/>
</dbReference>
<organism evidence="3 4">
    <name type="scientific">Triticum urartu</name>
    <name type="common">Red wild einkorn</name>
    <name type="synonym">Crithodium urartu</name>
    <dbReference type="NCBI Taxonomy" id="4572"/>
    <lineage>
        <taxon>Eukaryota</taxon>
        <taxon>Viridiplantae</taxon>
        <taxon>Streptophyta</taxon>
        <taxon>Embryophyta</taxon>
        <taxon>Tracheophyta</taxon>
        <taxon>Spermatophyta</taxon>
        <taxon>Magnoliopsida</taxon>
        <taxon>Liliopsida</taxon>
        <taxon>Poales</taxon>
        <taxon>Poaceae</taxon>
        <taxon>BOP clade</taxon>
        <taxon>Pooideae</taxon>
        <taxon>Triticodae</taxon>
        <taxon>Triticeae</taxon>
        <taxon>Triticinae</taxon>
        <taxon>Triticum</taxon>
    </lineage>
</organism>
<protein>
    <recommendedName>
        <fullName evidence="2">Programmed cell death protein 2 C-terminal domain-containing protein</fullName>
    </recommendedName>
</protein>
<evidence type="ECO:0000313" key="4">
    <source>
        <dbReference type="Proteomes" id="UP000015106"/>
    </source>
</evidence>
<keyword evidence="4" id="KW-1185">Reference proteome</keyword>